<evidence type="ECO:0000313" key="7">
    <source>
        <dbReference type="EMBL" id="TGD95079.1"/>
    </source>
</evidence>
<dbReference type="RefSeq" id="WP_135419005.1">
    <property type="nucleotide sequence ID" value="NZ_SRLB01000034.1"/>
</dbReference>
<reference evidence="7 8" key="1">
    <citation type="submission" date="2019-04" db="EMBL/GenBank/DDBJ databases">
        <authorList>
            <person name="Feng G."/>
            <person name="Zhu H."/>
        </authorList>
    </citation>
    <scope>NUCLEOTIDE SEQUENCE [LARGE SCALE GENOMIC DNA]</scope>
    <source>
        <strain evidence="7 8">6HR-1</strain>
    </source>
</reference>
<keyword evidence="3 6" id="KW-0812">Transmembrane</keyword>
<proteinExistence type="inferred from homology"/>
<comment type="subcellular location">
    <subcellularLocation>
        <location evidence="1">Membrane</location>
    </subcellularLocation>
</comment>
<evidence type="ECO:0000256" key="3">
    <source>
        <dbReference type="ARBA" id="ARBA00022692"/>
    </source>
</evidence>
<keyword evidence="8" id="KW-1185">Reference proteome</keyword>
<dbReference type="Proteomes" id="UP000297535">
    <property type="component" value="Unassembled WGS sequence"/>
</dbReference>
<dbReference type="Pfam" id="PF01679">
    <property type="entry name" value="Pmp3"/>
    <property type="match status" value="1"/>
</dbReference>
<evidence type="ECO:0000256" key="2">
    <source>
        <dbReference type="ARBA" id="ARBA00009530"/>
    </source>
</evidence>
<keyword evidence="4 6" id="KW-1133">Transmembrane helix</keyword>
<evidence type="ECO:0000256" key="1">
    <source>
        <dbReference type="ARBA" id="ARBA00004370"/>
    </source>
</evidence>
<evidence type="ECO:0000256" key="4">
    <source>
        <dbReference type="ARBA" id="ARBA00022989"/>
    </source>
</evidence>
<gene>
    <name evidence="7" type="ORF">EU555_30005</name>
</gene>
<dbReference type="PANTHER" id="PTHR21659:SF42">
    <property type="entry name" value="UPF0057 MEMBRANE PROTEIN ZK632.10-RELATED"/>
    <property type="match status" value="1"/>
</dbReference>
<protein>
    <submittedName>
        <fullName evidence="7">YqaE/Pmp3 family membrane protein</fullName>
    </submittedName>
</protein>
<feature type="transmembrane region" description="Helical" evidence="6">
    <location>
        <begin position="7"/>
        <end position="26"/>
    </location>
</feature>
<dbReference type="OrthoDB" id="9810121at2"/>
<evidence type="ECO:0000313" key="8">
    <source>
        <dbReference type="Proteomes" id="UP000297535"/>
    </source>
</evidence>
<feature type="transmembrane region" description="Helical" evidence="6">
    <location>
        <begin position="32"/>
        <end position="51"/>
    </location>
</feature>
<evidence type="ECO:0000256" key="6">
    <source>
        <dbReference type="SAM" id="Phobius"/>
    </source>
</evidence>
<organism evidence="7 8">
    <name type="scientific">Methylobacterium nonmethylotrophicum</name>
    <dbReference type="NCBI Taxonomy" id="1141884"/>
    <lineage>
        <taxon>Bacteria</taxon>
        <taxon>Pseudomonadati</taxon>
        <taxon>Pseudomonadota</taxon>
        <taxon>Alphaproteobacteria</taxon>
        <taxon>Hyphomicrobiales</taxon>
        <taxon>Methylobacteriaceae</taxon>
        <taxon>Methylobacterium</taxon>
    </lineage>
</organism>
<dbReference type="EMBL" id="SRLB01000034">
    <property type="protein sequence ID" value="TGD95079.1"/>
    <property type="molecule type" value="Genomic_DNA"/>
</dbReference>
<evidence type="ECO:0000256" key="5">
    <source>
        <dbReference type="ARBA" id="ARBA00023136"/>
    </source>
</evidence>
<sequence>MGDIIRIILLVVIPPIGVLVTAGFGLQFILNVVLTLFGYLPGLIHAVWVVTRRDY</sequence>
<keyword evidence="5 6" id="KW-0472">Membrane</keyword>
<comment type="caution">
    <text evidence="7">The sequence shown here is derived from an EMBL/GenBank/DDBJ whole genome shotgun (WGS) entry which is preliminary data.</text>
</comment>
<accession>A0A4Z0NHC4</accession>
<dbReference type="PANTHER" id="PTHR21659">
    <property type="entry name" value="HYDROPHOBIC PROTEIN RCI2 LOW TEMPERATURE AND SALT RESPONSIVE PROTEIN LTI6 -RELATED"/>
    <property type="match status" value="1"/>
</dbReference>
<name>A0A4Z0NHC4_9HYPH</name>
<dbReference type="GO" id="GO:0016020">
    <property type="term" value="C:membrane"/>
    <property type="evidence" value="ECO:0007669"/>
    <property type="project" value="UniProtKB-SubCell"/>
</dbReference>
<dbReference type="InterPro" id="IPR000612">
    <property type="entry name" value="PMP3"/>
</dbReference>
<dbReference type="AlphaFoldDB" id="A0A4Z0NHC4"/>
<comment type="similarity">
    <text evidence="2">Belongs to the UPF0057 (PMP3) family.</text>
</comment>